<accession>A0A836CP58</accession>
<proteinExistence type="predicted"/>
<sequence length="69" mass="6887">MQHPACIFNCEVAALSRTGDDAPPLQRVPAAAAAAVSAAAAAASAAARHVLWRRRQHGAVRLGGSGSAA</sequence>
<dbReference type="AlphaFoldDB" id="A0A836CP58"/>
<evidence type="ECO:0000313" key="3">
    <source>
        <dbReference type="Proteomes" id="UP000664859"/>
    </source>
</evidence>
<evidence type="ECO:0000256" key="1">
    <source>
        <dbReference type="SAM" id="Phobius"/>
    </source>
</evidence>
<organism evidence="2 3">
    <name type="scientific">Tribonema minus</name>
    <dbReference type="NCBI Taxonomy" id="303371"/>
    <lineage>
        <taxon>Eukaryota</taxon>
        <taxon>Sar</taxon>
        <taxon>Stramenopiles</taxon>
        <taxon>Ochrophyta</taxon>
        <taxon>PX clade</taxon>
        <taxon>Xanthophyceae</taxon>
        <taxon>Tribonematales</taxon>
        <taxon>Tribonemataceae</taxon>
        <taxon>Tribonema</taxon>
    </lineage>
</organism>
<feature type="transmembrane region" description="Helical" evidence="1">
    <location>
        <begin position="30"/>
        <end position="51"/>
    </location>
</feature>
<dbReference type="Proteomes" id="UP000664859">
    <property type="component" value="Unassembled WGS sequence"/>
</dbReference>
<gene>
    <name evidence="2" type="ORF">JKP88DRAFT_284381</name>
</gene>
<dbReference type="EMBL" id="JAFCMP010000006">
    <property type="protein sequence ID" value="KAG5192428.1"/>
    <property type="molecule type" value="Genomic_DNA"/>
</dbReference>
<evidence type="ECO:0000313" key="2">
    <source>
        <dbReference type="EMBL" id="KAG5192428.1"/>
    </source>
</evidence>
<name>A0A836CP58_9STRA</name>
<comment type="caution">
    <text evidence="2">The sequence shown here is derived from an EMBL/GenBank/DDBJ whole genome shotgun (WGS) entry which is preliminary data.</text>
</comment>
<keyword evidence="3" id="KW-1185">Reference proteome</keyword>
<reference evidence="2" key="1">
    <citation type="submission" date="2021-02" db="EMBL/GenBank/DDBJ databases">
        <title>First Annotated Genome of the Yellow-green Alga Tribonema minus.</title>
        <authorList>
            <person name="Mahan K.M."/>
        </authorList>
    </citation>
    <scope>NUCLEOTIDE SEQUENCE</scope>
    <source>
        <strain evidence="2">UTEX B ZZ1240</strain>
    </source>
</reference>
<keyword evidence="1" id="KW-0812">Transmembrane</keyword>
<keyword evidence="1" id="KW-0472">Membrane</keyword>
<keyword evidence="1" id="KW-1133">Transmembrane helix</keyword>
<protein>
    <submittedName>
        <fullName evidence="2">Uncharacterized protein</fullName>
    </submittedName>
</protein>